<dbReference type="Pfam" id="PF10035">
    <property type="entry name" value="DUF2179"/>
    <property type="match status" value="1"/>
</dbReference>
<evidence type="ECO:0000256" key="1">
    <source>
        <dbReference type="ARBA" id="ARBA00004651"/>
    </source>
</evidence>
<protein>
    <recommendedName>
        <fullName evidence="7">DUF2179 domain-containing protein</fullName>
    </recommendedName>
</protein>
<dbReference type="Gene3D" id="3.30.70.120">
    <property type="match status" value="1"/>
</dbReference>
<keyword evidence="3 6" id="KW-0812">Transmembrane</keyword>
<feature type="transmembrane region" description="Helical" evidence="6">
    <location>
        <begin position="115"/>
        <end position="136"/>
    </location>
</feature>
<accession>A0A0D1LNR6</accession>
<organism evidence="8 9">
    <name type="scientific">Weissella cibaria</name>
    <dbReference type="NCBI Taxonomy" id="137591"/>
    <lineage>
        <taxon>Bacteria</taxon>
        <taxon>Bacillati</taxon>
        <taxon>Bacillota</taxon>
        <taxon>Bacilli</taxon>
        <taxon>Lactobacillales</taxon>
        <taxon>Lactobacillaceae</taxon>
        <taxon>Weissella</taxon>
    </lineage>
</organism>
<dbReference type="RefSeq" id="WP_043708156.1">
    <property type="nucleotide sequence ID" value="NZ_JALOCT010000005.1"/>
</dbReference>
<name>A0A0D1LNR6_9LACO</name>
<dbReference type="InterPro" id="IPR019264">
    <property type="entry name" value="DUF2179"/>
</dbReference>
<evidence type="ECO:0000256" key="2">
    <source>
        <dbReference type="ARBA" id="ARBA00022475"/>
    </source>
</evidence>
<comment type="caution">
    <text evidence="8">The sequence shown here is derived from an EMBL/GenBank/DDBJ whole genome shotgun (WGS) entry which is preliminary data.</text>
</comment>
<dbReference type="Proteomes" id="UP000032287">
    <property type="component" value="Unassembled WGS sequence"/>
</dbReference>
<comment type="subcellular location">
    <subcellularLocation>
        <location evidence="1">Cell membrane</location>
        <topology evidence="1">Multi-pass membrane protein</topology>
    </subcellularLocation>
</comment>
<proteinExistence type="predicted"/>
<feature type="transmembrane region" description="Helical" evidence="6">
    <location>
        <begin position="157"/>
        <end position="177"/>
    </location>
</feature>
<dbReference type="InterPro" id="IPR051461">
    <property type="entry name" value="UPF0750_membrane"/>
</dbReference>
<feature type="domain" description="DUF2179" evidence="7">
    <location>
        <begin position="226"/>
        <end position="279"/>
    </location>
</feature>
<keyword evidence="2" id="KW-1003">Cell membrane</keyword>
<evidence type="ECO:0000256" key="4">
    <source>
        <dbReference type="ARBA" id="ARBA00022989"/>
    </source>
</evidence>
<dbReference type="PATRIC" id="fig|137591.25.peg.1302"/>
<evidence type="ECO:0000256" key="5">
    <source>
        <dbReference type="ARBA" id="ARBA00023136"/>
    </source>
</evidence>
<dbReference type="InterPro" id="IPR003740">
    <property type="entry name" value="YitT"/>
</dbReference>
<dbReference type="STRING" id="137591.AO080_06230"/>
<sequence>MTLARVREYGLKAIVFVTASVLVAISMNNFFIPNSIFSGGFNGVAQLLSLFFKAVFGIHVEVGAIIMAVNIPLAIAGWIYAGREFTILSFLNNFFASFMQIVLPKQTLVAHEPILAGLFGGLLLGVAIGITFKLGFSTGGMDIVAMIVQKTTGKSIGFINLFINGFVVVIAGSFIGWQNAMYTIIGIYATSVAVDSIHTRHQKLTAFIVTRRADEVTKALQEDLIRGITILPSVGAYTREPNSTLMMVLSRYELTEMERLTKSVDPDAFINIVNTVNVSNNFWNEDLQSQIRRERLAAQAQITDALNLDAEADKLLNK</sequence>
<dbReference type="PANTHER" id="PTHR33545">
    <property type="entry name" value="UPF0750 MEMBRANE PROTEIN YITT-RELATED"/>
    <property type="match status" value="1"/>
</dbReference>
<feature type="transmembrane region" description="Helical" evidence="6">
    <location>
        <begin position="51"/>
        <end position="73"/>
    </location>
</feature>
<evidence type="ECO:0000256" key="6">
    <source>
        <dbReference type="SAM" id="Phobius"/>
    </source>
</evidence>
<dbReference type="PIRSF" id="PIRSF006483">
    <property type="entry name" value="Membrane_protein_YitT"/>
    <property type="match status" value="1"/>
</dbReference>
<dbReference type="AlphaFoldDB" id="A0A0D1LNR6"/>
<feature type="transmembrane region" description="Helical" evidence="6">
    <location>
        <begin position="9"/>
        <end position="31"/>
    </location>
</feature>
<evidence type="ECO:0000256" key="3">
    <source>
        <dbReference type="ARBA" id="ARBA00022692"/>
    </source>
</evidence>
<dbReference type="eggNOG" id="COG1284">
    <property type="taxonomic scope" value="Bacteria"/>
</dbReference>
<evidence type="ECO:0000259" key="7">
    <source>
        <dbReference type="Pfam" id="PF10035"/>
    </source>
</evidence>
<feature type="transmembrane region" description="Helical" evidence="6">
    <location>
        <begin position="85"/>
        <end position="103"/>
    </location>
</feature>
<keyword evidence="5 6" id="KW-0472">Membrane</keyword>
<dbReference type="EMBL" id="JWHU01000023">
    <property type="protein sequence ID" value="KIU20287.1"/>
    <property type="molecule type" value="Genomic_DNA"/>
</dbReference>
<dbReference type="InterPro" id="IPR015867">
    <property type="entry name" value="N-reg_PII/ATP_PRibTrfase_C"/>
</dbReference>
<keyword evidence="9" id="KW-1185">Reference proteome</keyword>
<keyword evidence="4 6" id="KW-1133">Transmembrane helix</keyword>
<evidence type="ECO:0000313" key="8">
    <source>
        <dbReference type="EMBL" id="KIU20287.1"/>
    </source>
</evidence>
<evidence type="ECO:0000313" key="9">
    <source>
        <dbReference type="Proteomes" id="UP000032287"/>
    </source>
</evidence>
<dbReference type="GO" id="GO:0005886">
    <property type="term" value="C:plasma membrane"/>
    <property type="evidence" value="ECO:0007669"/>
    <property type="project" value="UniProtKB-SubCell"/>
</dbReference>
<dbReference type="CDD" id="cd16380">
    <property type="entry name" value="YitT_C"/>
    <property type="match status" value="1"/>
</dbReference>
<dbReference type="Pfam" id="PF02588">
    <property type="entry name" value="YitT_membrane"/>
    <property type="match status" value="1"/>
</dbReference>
<gene>
    <name evidence="8" type="ORF">QX99_01331</name>
</gene>
<dbReference type="PANTHER" id="PTHR33545:SF5">
    <property type="entry name" value="UPF0750 MEMBRANE PROTEIN YITT"/>
    <property type="match status" value="1"/>
</dbReference>
<reference evidence="8" key="1">
    <citation type="journal article" date="2015" name="Microbiology (Mosc.)">
        <title>Genomics of the Weissella cibaria species with an examination of its metabolic traits.</title>
        <authorList>
            <person name="Lynch K.M."/>
            <person name="Lucid A."/>
            <person name="Arendt E.K."/>
            <person name="Sleator R.D."/>
            <person name="Lucey B."/>
            <person name="Coffey A."/>
        </authorList>
    </citation>
    <scope>NUCLEOTIDE SEQUENCE [LARGE SCALE GENOMIC DNA]</scope>
    <source>
        <strain evidence="8">MG1</strain>
    </source>
</reference>